<dbReference type="Proteomes" id="UP000472372">
    <property type="component" value="Chromosome 3"/>
</dbReference>
<organism evidence="1 2">
    <name type="scientific">Pyrenophora teres f. teres</name>
    <dbReference type="NCBI Taxonomy" id="97479"/>
    <lineage>
        <taxon>Eukaryota</taxon>
        <taxon>Fungi</taxon>
        <taxon>Dikarya</taxon>
        <taxon>Ascomycota</taxon>
        <taxon>Pezizomycotina</taxon>
        <taxon>Dothideomycetes</taxon>
        <taxon>Pleosporomycetidae</taxon>
        <taxon>Pleosporales</taxon>
        <taxon>Pleosporineae</taxon>
        <taxon>Pleosporaceae</taxon>
        <taxon>Pyrenophora</taxon>
    </lineage>
</organism>
<dbReference type="Gene3D" id="3.40.50.1820">
    <property type="entry name" value="alpha/beta hydrolase"/>
    <property type="match status" value="1"/>
</dbReference>
<dbReference type="EMBL" id="HG992979">
    <property type="protein sequence ID" value="CAE7021044.1"/>
    <property type="molecule type" value="Genomic_DNA"/>
</dbReference>
<dbReference type="InterPro" id="IPR050583">
    <property type="entry name" value="Mycobacterial_A85_antigen"/>
</dbReference>
<dbReference type="PANTHER" id="PTHR48098:SF3">
    <property type="entry name" value="IRON(III) ENTEROBACTIN ESTERASE"/>
    <property type="match status" value="1"/>
</dbReference>
<evidence type="ECO:0008006" key="3">
    <source>
        <dbReference type="Google" id="ProtNLM"/>
    </source>
</evidence>
<gene>
    <name evidence="1" type="ORF">PTTW11_03188</name>
</gene>
<name>A0A6S6VD43_9PLEO</name>
<evidence type="ECO:0000313" key="1">
    <source>
        <dbReference type="EMBL" id="CAE7021044.1"/>
    </source>
</evidence>
<dbReference type="AlphaFoldDB" id="A0A6S6VD43"/>
<proteinExistence type="predicted"/>
<evidence type="ECO:0000313" key="2">
    <source>
        <dbReference type="Proteomes" id="UP000472372"/>
    </source>
</evidence>
<sequence>MSSHWISRCPTCWRWPSYKPNKAIKFSDQHLTLVVLFCIGSIAACYAWAQAAATFGPKLTVHITTAPGLLSNTVESGRVLLLLGKTKDDLRNTDVRHTTTQFFGKNVYSFYGQDVVLTGGSVDNIEIGVFGWPIRALDNIPQGVYFVQAFLNIYNETITRSDGSMVTVRFPCGDGSPAFGGSGSLSTNIREVKIRRGMTQTINLQFQTTVEPIVFEGTEIGGCSQGNYKDTELLKYVKIRSDTLSSFWNRDMYIGAKVLLPAGYNASDTLTRYPVVYSQFHWLGGESWWSHDAAFTEAWHNGMIPAQDGKPARPTPKLIIVMFRHENPFYDDSYAVNSPNLGPYGDALNDELVPHLDMMFNTIAQPYARIQEGGSTGGWAAAASVIFRPDLYGACFASYPDSLDFHRHQDNNLYEQAKAYVRNGLPVPSNRKVDVDGVERVKVTMEAENHWELTFGTSGRSALQTDVWFAVFSVQGLNGYPLAAWDKITGEIYPDVVELWKPMDLTHYILSNWNSKLNLGEVLRGRIHVYVGGVDSYYLDEGVEQFRMRVTEKGGPEWANVTVLPGKAHGGVYNLLPKWTYLDLLLQWVAHHAPGGKTPLSDECTGGKSRGNLWENVLAFGGRQAALARQSPPHIDMYPSHQSDGRLHAEPQASVGRWDPGVALKAQWLVDGKVSKDNVFDVKQRETLTFSGNAPGRTLQLVVTGTKRDYIEETRRSNVITLG</sequence>
<reference evidence="1" key="1">
    <citation type="submission" date="2021-02" db="EMBL/GenBank/DDBJ databases">
        <authorList>
            <person name="Syme A R."/>
            <person name="Syme A R."/>
            <person name="Moolhuijzen P."/>
        </authorList>
    </citation>
    <scope>NUCLEOTIDE SEQUENCE</scope>
    <source>
        <strain evidence="1">W1-1</strain>
    </source>
</reference>
<dbReference type="SUPFAM" id="SSF53474">
    <property type="entry name" value="alpha/beta-Hydrolases"/>
    <property type="match status" value="1"/>
</dbReference>
<dbReference type="InterPro" id="IPR029058">
    <property type="entry name" value="AB_hydrolase_fold"/>
</dbReference>
<protein>
    <recommendedName>
        <fullName evidence="3">Esterase</fullName>
    </recommendedName>
</protein>
<accession>A0A6S6VD43</accession>
<dbReference type="PANTHER" id="PTHR48098">
    <property type="entry name" value="ENTEROCHELIN ESTERASE-RELATED"/>
    <property type="match status" value="1"/>
</dbReference>